<feature type="domain" description="Glycosyl transferase family 1" evidence="2">
    <location>
        <begin position="212"/>
        <end position="355"/>
    </location>
</feature>
<proteinExistence type="predicted"/>
<dbReference type="PANTHER" id="PTHR46401">
    <property type="entry name" value="GLYCOSYLTRANSFERASE WBBK-RELATED"/>
    <property type="match status" value="1"/>
</dbReference>
<feature type="domain" description="Glycosyltransferase subfamily 4-like N-terminal" evidence="3">
    <location>
        <begin position="34"/>
        <end position="201"/>
    </location>
</feature>
<evidence type="ECO:0000259" key="3">
    <source>
        <dbReference type="Pfam" id="PF13439"/>
    </source>
</evidence>
<accession>A0A1H3JZ68</accession>
<keyword evidence="5" id="KW-1185">Reference proteome</keyword>
<protein>
    <submittedName>
        <fullName evidence="4">1,2-diacylglycerol 3-alpha-glucosyltransferase</fullName>
    </submittedName>
</protein>
<keyword evidence="1 4" id="KW-0808">Transferase</keyword>
<dbReference type="Gene3D" id="3.40.50.2000">
    <property type="entry name" value="Glycogen Phosphorylase B"/>
    <property type="match status" value="2"/>
</dbReference>
<dbReference type="GO" id="GO:0016757">
    <property type="term" value="F:glycosyltransferase activity"/>
    <property type="evidence" value="ECO:0007669"/>
    <property type="project" value="InterPro"/>
</dbReference>
<evidence type="ECO:0000259" key="2">
    <source>
        <dbReference type="Pfam" id="PF00534"/>
    </source>
</evidence>
<organism evidence="4 5">
    <name type="scientific">Halobellus clavatus</name>
    <dbReference type="NCBI Taxonomy" id="660517"/>
    <lineage>
        <taxon>Archaea</taxon>
        <taxon>Methanobacteriati</taxon>
        <taxon>Methanobacteriota</taxon>
        <taxon>Stenosarchaea group</taxon>
        <taxon>Halobacteria</taxon>
        <taxon>Halobacteriales</taxon>
        <taxon>Haloferacaceae</taxon>
        <taxon>Halobellus</taxon>
    </lineage>
</organism>
<dbReference type="InterPro" id="IPR028098">
    <property type="entry name" value="Glyco_trans_4-like_N"/>
</dbReference>
<sequence>MVLEKEYESVVEFVRQEQPATDSVSICGQFRGRGGDARVVEQQAIDLTEAGYNVTIFALEADMESPEGVDLKVVNPVHGHPLLSKVYWILFPLLPWMVYTVWNLRKFDTIIAHRYPFTIASSVTSTITDASYVYWSHPSANTAEGFSGLAGVWSRFIHRFETGGWAISNADYICAVSEDSKKYLESHIDRSVTVVPNKINERRFTQVAEPDDLREKYSIDDDDYIVLFVGRITERKNIHSLIEVVDSVSEDIDNIKLVIAGSASQPDYAERVKDLSGPNVIFTGYVSDEDLAGLYSISDVFATCSLEEGWGLPITEAQHFDTPAVAFNTHPAAKEVNDKIMVEQGDYTAFECALREYID</sequence>
<gene>
    <name evidence="4" type="ORF">SAMN04487946_11616</name>
</gene>
<dbReference type="AlphaFoldDB" id="A0A1H3JZ68"/>
<name>A0A1H3JZ68_9EURY</name>
<dbReference type="Pfam" id="PF13439">
    <property type="entry name" value="Glyco_transf_4"/>
    <property type="match status" value="1"/>
</dbReference>
<dbReference type="OrthoDB" id="131038at2157"/>
<dbReference type="RefSeq" id="WP_089769303.1">
    <property type="nucleotide sequence ID" value="NZ_FNPB01000016.1"/>
</dbReference>
<dbReference type="STRING" id="660517.SAMN04487946_11616"/>
<evidence type="ECO:0000313" key="5">
    <source>
        <dbReference type="Proteomes" id="UP000199170"/>
    </source>
</evidence>
<dbReference type="EMBL" id="FNPB01000016">
    <property type="protein sequence ID" value="SDY44628.1"/>
    <property type="molecule type" value="Genomic_DNA"/>
</dbReference>
<evidence type="ECO:0000256" key="1">
    <source>
        <dbReference type="ARBA" id="ARBA00022679"/>
    </source>
</evidence>
<dbReference type="PANTHER" id="PTHR46401:SF2">
    <property type="entry name" value="GLYCOSYLTRANSFERASE WBBK-RELATED"/>
    <property type="match status" value="1"/>
</dbReference>
<dbReference type="CDD" id="cd03801">
    <property type="entry name" value="GT4_PimA-like"/>
    <property type="match status" value="1"/>
</dbReference>
<dbReference type="SUPFAM" id="SSF53756">
    <property type="entry name" value="UDP-Glycosyltransferase/glycogen phosphorylase"/>
    <property type="match status" value="1"/>
</dbReference>
<dbReference type="InterPro" id="IPR001296">
    <property type="entry name" value="Glyco_trans_1"/>
</dbReference>
<dbReference type="Proteomes" id="UP000199170">
    <property type="component" value="Unassembled WGS sequence"/>
</dbReference>
<dbReference type="Pfam" id="PF00534">
    <property type="entry name" value="Glycos_transf_1"/>
    <property type="match status" value="1"/>
</dbReference>
<reference evidence="5" key="1">
    <citation type="submission" date="2016-10" db="EMBL/GenBank/DDBJ databases">
        <authorList>
            <person name="Varghese N."/>
            <person name="Submissions S."/>
        </authorList>
    </citation>
    <scope>NUCLEOTIDE SEQUENCE [LARGE SCALE GENOMIC DNA]</scope>
    <source>
        <strain evidence="5">CGMCC 1.10118</strain>
    </source>
</reference>
<evidence type="ECO:0000313" key="4">
    <source>
        <dbReference type="EMBL" id="SDY44628.1"/>
    </source>
</evidence>